<evidence type="ECO:0000256" key="4">
    <source>
        <dbReference type="ARBA" id="ARBA00022695"/>
    </source>
</evidence>
<gene>
    <name evidence="11" type="primary">rpoN</name>
    <name evidence="11" type="ORF">E4665_12135</name>
</gene>
<evidence type="ECO:0000256" key="7">
    <source>
        <dbReference type="ARBA" id="ARBA00023125"/>
    </source>
</evidence>
<dbReference type="PROSITE" id="PS50044">
    <property type="entry name" value="SIGMA54_3"/>
    <property type="match status" value="1"/>
</dbReference>
<evidence type="ECO:0000256" key="5">
    <source>
        <dbReference type="ARBA" id="ARBA00023015"/>
    </source>
</evidence>
<evidence type="ECO:0000256" key="1">
    <source>
        <dbReference type="ARBA" id="ARBA00008798"/>
    </source>
</evidence>
<keyword evidence="3" id="KW-0808">Transferase</keyword>
<dbReference type="InterPro" id="IPR007634">
    <property type="entry name" value="RNA_pol_sigma_54_DNA-bd"/>
</dbReference>
<dbReference type="EMBL" id="SRJD01000014">
    <property type="protein sequence ID" value="TGA97370.1"/>
    <property type="molecule type" value="Genomic_DNA"/>
</dbReference>
<feature type="domain" description="RNA polymerase sigma factor 54 DNA-binding" evidence="9">
    <location>
        <begin position="280"/>
        <end position="437"/>
    </location>
</feature>
<evidence type="ECO:0000256" key="2">
    <source>
        <dbReference type="ARBA" id="ARBA00022478"/>
    </source>
</evidence>
<dbReference type="PANTHER" id="PTHR32248:SF4">
    <property type="entry name" value="RNA POLYMERASE SIGMA-54 FACTOR"/>
    <property type="match status" value="1"/>
</dbReference>
<feature type="domain" description="RNA polymerase sigma factor 54 core-binding" evidence="10">
    <location>
        <begin position="79"/>
        <end position="264"/>
    </location>
</feature>
<dbReference type="RefSeq" id="WP_135349058.1">
    <property type="nucleotide sequence ID" value="NZ_SRJD01000014.1"/>
</dbReference>
<dbReference type="Pfam" id="PF04963">
    <property type="entry name" value="Sigma54_CBD"/>
    <property type="match status" value="1"/>
</dbReference>
<dbReference type="InterPro" id="IPR038709">
    <property type="entry name" value="RpoN_core-bd_sf"/>
</dbReference>
<keyword evidence="5" id="KW-0805">Transcription regulation</keyword>
<dbReference type="Proteomes" id="UP000298347">
    <property type="component" value="Unassembled WGS sequence"/>
</dbReference>
<dbReference type="GO" id="GO:0016779">
    <property type="term" value="F:nucleotidyltransferase activity"/>
    <property type="evidence" value="ECO:0007669"/>
    <property type="project" value="UniProtKB-KW"/>
</dbReference>
<comment type="similarity">
    <text evidence="1">Belongs to the sigma-54 factor family.</text>
</comment>
<organism evidence="11 12">
    <name type="scientific">Sporolactobacillus shoreae</name>
    <dbReference type="NCBI Taxonomy" id="1465501"/>
    <lineage>
        <taxon>Bacteria</taxon>
        <taxon>Bacillati</taxon>
        <taxon>Bacillota</taxon>
        <taxon>Bacilli</taxon>
        <taxon>Bacillales</taxon>
        <taxon>Sporolactobacillaceae</taxon>
        <taxon>Sporolactobacillus</taxon>
    </lineage>
</organism>
<dbReference type="GO" id="GO:0003677">
    <property type="term" value="F:DNA binding"/>
    <property type="evidence" value="ECO:0007669"/>
    <property type="project" value="UniProtKB-KW"/>
</dbReference>
<keyword evidence="12" id="KW-1185">Reference proteome</keyword>
<evidence type="ECO:0000256" key="8">
    <source>
        <dbReference type="ARBA" id="ARBA00023163"/>
    </source>
</evidence>
<reference evidence="11 12" key="1">
    <citation type="journal article" date="2015" name="Int. J. Syst. Evol. Microbiol.">
        <title>Sporolactobacillus shoreae sp. nov. and Sporolactobacillus spathodeae sp. nov., two spore-forming lactic acid bacteria isolated from tree barks in Thailand.</title>
        <authorList>
            <person name="Thamacharoensuk T."/>
            <person name="Kitahara M."/>
            <person name="Ohkuma M."/>
            <person name="Thongchul N."/>
            <person name="Tanasupawat S."/>
        </authorList>
    </citation>
    <scope>NUCLEOTIDE SEQUENCE [LARGE SCALE GENOMIC DNA]</scope>
    <source>
        <strain evidence="11 12">BK92</strain>
    </source>
</reference>
<keyword evidence="7" id="KW-0238">DNA-binding</keyword>
<proteinExistence type="inferred from homology"/>
<dbReference type="AlphaFoldDB" id="A0A4Z0GNF1"/>
<dbReference type="GO" id="GO:0000428">
    <property type="term" value="C:DNA-directed RNA polymerase complex"/>
    <property type="evidence" value="ECO:0007669"/>
    <property type="project" value="UniProtKB-KW"/>
</dbReference>
<dbReference type="InterPro" id="IPR007046">
    <property type="entry name" value="RNA_pol_sigma_54_core-bd"/>
</dbReference>
<dbReference type="PANTHER" id="PTHR32248">
    <property type="entry name" value="RNA POLYMERASE SIGMA-54 FACTOR"/>
    <property type="match status" value="1"/>
</dbReference>
<evidence type="ECO:0000259" key="9">
    <source>
        <dbReference type="Pfam" id="PF04552"/>
    </source>
</evidence>
<dbReference type="OrthoDB" id="9814402at2"/>
<dbReference type="Pfam" id="PF00309">
    <property type="entry name" value="Sigma54_AID"/>
    <property type="match status" value="1"/>
</dbReference>
<dbReference type="PRINTS" id="PR00045">
    <property type="entry name" value="SIGMA54FCT"/>
</dbReference>
<sequence length="439" mass="49300">MALALVQKQALKLKMTPALFQSVTLLQFSNEQLSEYIMEKAMENPLLNAEKNDFQSADPGAVSSFAQYGDEAKSATDVIEETVASSSDYRDLLHRDLHQLQLDKICLAAADFLIDNLNEKGYFDEEPEDLLEGYGLSPEVPGKALEAVQSLEPAGVGARTLTECLVLQLKRMAPANPLPIRILSDYSDCFLSGNWGELATILGTTEKSIRAAIEVIRGLSPTPVSSIQEEAPQYIIPDVTIRKSDSGLSCEMEDRYLPKITLDSTGYENYLDKADSETKRYLREKKDEADWLIAGISRRKQTLLKLTELLMQVQKAYFESGRYEALKPFPMKHAAEQLSVNESTVSRAVANKYVETPYGLFQMKKFFVRAIKTGQEEVSSFQILSRIKHWISVEDRSTPFSDQKLVQLLSDEGLHCSRRAVAKYRRESGIGSTVQRRSR</sequence>
<protein>
    <submittedName>
        <fullName evidence="11">RNA polymerase factor sigma-54</fullName>
    </submittedName>
</protein>
<keyword evidence="6" id="KW-0731">Sigma factor</keyword>
<dbReference type="Gene3D" id="1.10.10.60">
    <property type="entry name" value="Homeodomain-like"/>
    <property type="match status" value="1"/>
</dbReference>
<dbReference type="PIRSF" id="PIRSF000774">
    <property type="entry name" value="RpoN"/>
    <property type="match status" value="1"/>
</dbReference>
<dbReference type="GO" id="GO:0006352">
    <property type="term" value="P:DNA-templated transcription initiation"/>
    <property type="evidence" value="ECO:0007669"/>
    <property type="project" value="InterPro"/>
</dbReference>
<name>A0A4Z0GNF1_9BACL</name>
<evidence type="ECO:0000256" key="6">
    <source>
        <dbReference type="ARBA" id="ARBA00023082"/>
    </source>
</evidence>
<dbReference type="Gene3D" id="1.10.10.1330">
    <property type="entry name" value="RNA polymerase sigma-54 factor, core-binding domain"/>
    <property type="match status" value="1"/>
</dbReference>
<dbReference type="Pfam" id="PF04552">
    <property type="entry name" value="Sigma54_DBD"/>
    <property type="match status" value="1"/>
</dbReference>
<keyword evidence="8" id="KW-0804">Transcription</keyword>
<comment type="caution">
    <text evidence="11">The sequence shown here is derived from an EMBL/GenBank/DDBJ whole genome shotgun (WGS) entry which is preliminary data.</text>
</comment>
<keyword evidence="2" id="KW-0240">DNA-directed RNA polymerase</keyword>
<evidence type="ECO:0000313" key="11">
    <source>
        <dbReference type="EMBL" id="TGA97370.1"/>
    </source>
</evidence>
<keyword evidence="4" id="KW-0548">Nucleotidyltransferase</keyword>
<evidence type="ECO:0000256" key="3">
    <source>
        <dbReference type="ARBA" id="ARBA00022679"/>
    </source>
</evidence>
<dbReference type="GO" id="GO:0016987">
    <property type="term" value="F:sigma factor activity"/>
    <property type="evidence" value="ECO:0007669"/>
    <property type="project" value="UniProtKB-KW"/>
</dbReference>
<accession>A0A4Z0GNF1</accession>
<dbReference type="GO" id="GO:0001216">
    <property type="term" value="F:DNA-binding transcription activator activity"/>
    <property type="evidence" value="ECO:0007669"/>
    <property type="project" value="InterPro"/>
</dbReference>
<evidence type="ECO:0000313" key="12">
    <source>
        <dbReference type="Proteomes" id="UP000298347"/>
    </source>
</evidence>
<dbReference type="InterPro" id="IPR000394">
    <property type="entry name" value="RNA_pol_sigma_54"/>
</dbReference>
<dbReference type="NCBIfam" id="TIGR02395">
    <property type="entry name" value="rpoN_sigma"/>
    <property type="match status" value="1"/>
</dbReference>
<evidence type="ECO:0000259" key="10">
    <source>
        <dbReference type="Pfam" id="PF04963"/>
    </source>
</evidence>